<dbReference type="PROSITE" id="PS00107">
    <property type="entry name" value="PROTEIN_KINASE_ATP"/>
    <property type="match status" value="1"/>
</dbReference>
<dbReference type="RefSeq" id="XP_018987954.1">
    <property type="nucleotide sequence ID" value="XM_019127504.1"/>
</dbReference>
<sequence>MEIPKRPYSHKSTNNDTLHDLMFSPEVSSYSFSTSPTELGFKGFTKTTGFGNSGTDRNTTGNSIGGISSVGGIGSAGGTNTSNSIMGHKRKSSIGKRGAIFSLAPADENDEDSFMEEDNSLPPNDSFLRFGGFAKTPITKREPQGSGSGINKLMRVYSENESKNFSRHTGERLYDDEKHRPFHQSNYEEPDYKLSSQTHVPQHSSNNDSSDLLGLEDEYIPGLDFRQVLNDWIGDSASQNTFSQGTFAAAPQPLFNSSNVYTFGDDEGTNSQVSLRETSHVNLSELHAQVAPIAMTKRSNHFRTRDAMGEALEPRTTSVAGVARTAAVASAVNKNKPEDVDYDAIYAKLPSNFGSLPFSVRRKTFMDIEPLVDYSLFSLYLKKTNKRPKKDRDTLLPGSLSSSSRFSSAASLFNTSPQQPAVKKQNVDERGAMVLGHELGRVIGCGAWGFVRECVAPDGLICAIKIVKTKNPTVKQHFRKEMELWGRLNHPNILPLLDHTETEHIIFCITTKVYGGTLFEVTQNWGLYNNPISFISRADRLAIIKTVAVQMTGALRYMHEEQGIVHGDLKLENCLVEDANKLTTDPKIILCDFGMSQLYTKRNSSRRPSIVRSLSSTSLTKHKSMIRLNKVNQQLMKMTSNSNALAMKNEDWDTKFGMNSQKRHHGDAPTSTNFTPVSVHSPSYTGSPNPNSASWMSQASIESQLNFPQLLSQSLLDIYKTVNAEVGVLALLDPDLPHSHIGSLPYASPELLLPSPPPLGPLADCWAFGVMLYTMAVGKLPFQHSYEPRLRAMISAGKFDTESLEEAVCIDGDPHPGGSSIMKIVTGCLQVDIVKRWDITQIEEEARKA</sequence>
<evidence type="ECO:0000256" key="8">
    <source>
        <dbReference type="ARBA" id="ARBA00048679"/>
    </source>
</evidence>
<evidence type="ECO:0000256" key="5">
    <source>
        <dbReference type="ARBA" id="ARBA00022777"/>
    </source>
</evidence>
<evidence type="ECO:0000256" key="1">
    <source>
        <dbReference type="ARBA" id="ARBA00012513"/>
    </source>
</evidence>
<dbReference type="Pfam" id="PF00069">
    <property type="entry name" value="Pkinase"/>
    <property type="match status" value="2"/>
</dbReference>
<dbReference type="GO" id="GO:0005938">
    <property type="term" value="C:cell cortex"/>
    <property type="evidence" value="ECO:0007669"/>
    <property type="project" value="TreeGrafter"/>
</dbReference>
<keyword evidence="6 9" id="KW-0067">ATP-binding</keyword>
<evidence type="ECO:0000256" key="7">
    <source>
        <dbReference type="ARBA" id="ARBA00047899"/>
    </source>
</evidence>
<accession>A0A1E3QYD8</accession>
<dbReference type="EC" id="2.7.11.1" evidence="1"/>
<keyword evidence="4 9" id="KW-0547">Nucleotide-binding</keyword>
<dbReference type="Gene3D" id="1.10.510.10">
    <property type="entry name" value="Transferase(Phosphotransferase) domain 1"/>
    <property type="match status" value="2"/>
</dbReference>
<comment type="catalytic activity">
    <reaction evidence="8">
        <text>L-seryl-[protein] + ATP = O-phospho-L-seryl-[protein] + ADP + H(+)</text>
        <dbReference type="Rhea" id="RHEA:17989"/>
        <dbReference type="Rhea" id="RHEA-COMP:9863"/>
        <dbReference type="Rhea" id="RHEA-COMP:11604"/>
        <dbReference type="ChEBI" id="CHEBI:15378"/>
        <dbReference type="ChEBI" id="CHEBI:29999"/>
        <dbReference type="ChEBI" id="CHEBI:30616"/>
        <dbReference type="ChEBI" id="CHEBI:83421"/>
        <dbReference type="ChEBI" id="CHEBI:456216"/>
        <dbReference type="EC" id="2.7.11.1"/>
    </reaction>
</comment>
<dbReference type="PROSITE" id="PS00108">
    <property type="entry name" value="PROTEIN_KINASE_ST"/>
    <property type="match status" value="1"/>
</dbReference>
<dbReference type="InterPro" id="IPR011009">
    <property type="entry name" value="Kinase-like_dom_sf"/>
</dbReference>
<feature type="domain" description="Protein kinase" evidence="11">
    <location>
        <begin position="437"/>
        <end position="849"/>
    </location>
</feature>
<keyword evidence="5" id="KW-0418">Kinase</keyword>
<dbReference type="InterPro" id="IPR008271">
    <property type="entry name" value="Ser/Thr_kinase_AS"/>
</dbReference>
<dbReference type="GO" id="GO:0005524">
    <property type="term" value="F:ATP binding"/>
    <property type="evidence" value="ECO:0007669"/>
    <property type="project" value="UniProtKB-UniRule"/>
</dbReference>
<dbReference type="PANTHER" id="PTHR24343">
    <property type="entry name" value="SERINE/THREONINE KINASE"/>
    <property type="match status" value="1"/>
</dbReference>
<dbReference type="SUPFAM" id="SSF56112">
    <property type="entry name" value="Protein kinase-like (PK-like)"/>
    <property type="match status" value="1"/>
</dbReference>
<dbReference type="InterPro" id="IPR000719">
    <property type="entry name" value="Prot_kinase_dom"/>
</dbReference>
<keyword evidence="3" id="KW-0808">Transferase</keyword>
<reference evidence="13" key="1">
    <citation type="submission" date="2016-05" db="EMBL/GenBank/DDBJ databases">
        <title>Comparative genomics of biotechnologically important yeasts.</title>
        <authorList>
            <consortium name="DOE Joint Genome Institute"/>
            <person name="Riley R."/>
            <person name="Haridas S."/>
            <person name="Wolfe K.H."/>
            <person name="Lopes M.R."/>
            <person name="Hittinger C.T."/>
            <person name="Goker M."/>
            <person name="Salamov A."/>
            <person name="Wisecaver J."/>
            <person name="Long T.M."/>
            <person name="Aerts A.L."/>
            <person name="Barry K."/>
            <person name="Choi C."/>
            <person name="Clum A."/>
            <person name="Coughlan A.Y."/>
            <person name="Deshpande S."/>
            <person name="Douglass A.P."/>
            <person name="Hanson S.J."/>
            <person name="Klenk H.-P."/>
            <person name="Labutti K."/>
            <person name="Lapidus A."/>
            <person name="Lindquist E."/>
            <person name="Lipzen A."/>
            <person name="Meier-Kolthoff J.P."/>
            <person name="Ohm R.A."/>
            <person name="Otillar R.P."/>
            <person name="Pangilinan J."/>
            <person name="Peng Y."/>
            <person name="Rokas A."/>
            <person name="Rosa C.A."/>
            <person name="Scheuner C."/>
            <person name="Sibirny A.A."/>
            <person name="Slot J.C."/>
            <person name="Stielow J.B."/>
            <person name="Sun H."/>
            <person name="Kurtzman C.P."/>
            <person name="Blackwell M."/>
            <person name="Grigoriev I.V."/>
            <person name="Jeffries T.W."/>
        </authorList>
    </citation>
    <scope>NUCLEOTIDE SEQUENCE [LARGE SCALE GENOMIC DNA]</scope>
    <source>
        <strain evidence="13">NRRL Y-12698</strain>
    </source>
</reference>
<evidence type="ECO:0000256" key="10">
    <source>
        <dbReference type="SAM" id="MobiDB-lite"/>
    </source>
</evidence>
<gene>
    <name evidence="12" type="ORF">BABINDRAFT_159177</name>
</gene>
<feature type="region of interest" description="Disordered" evidence="10">
    <location>
        <begin position="182"/>
        <end position="213"/>
    </location>
</feature>
<evidence type="ECO:0000256" key="9">
    <source>
        <dbReference type="PROSITE-ProRule" id="PRU10141"/>
    </source>
</evidence>
<protein>
    <recommendedName>
        <fullName evidence="1">non-specific serine/threonine protein kinase</fullName>
        <ecNumber evidence="1">2.7.11.1</ecNumber>
    </recommendedName>
</protein>
<keyword evidence="2" id="KW-0723">Serine/threonine-protein kinase</keyword>
<dbReference type="STRING" id="984486.A0A1E3QYD8"/>
<comment type="catalytic activity">
    <reaction evidence="7">
        <text>L-threonyl-[protein] + ATP = O-phospho-L-threonyl-[protein] + ADP + H(+)</text>
        <dbReference type="Rhea" id="RHEA:46608"/>
        <dbReference type="Rhea" id="RHEA-COMP:11060"/>
        <dbReference type="Rhea" id="RHEA-COMP:11605"/>
        <dbReference type="ChEBI" id="CHEBI:15378"/>
        <dbReference type="ChEBI" id="CHEBI:30013"/>
        <dbReference type="ChEBI" id="CHEBI:30616"/>
        <dbReference type="ChEBI" id="CHEBI:61977"/>
        <dbReference type="ChEBI" id="CHEBI:456216"/>
        <dbReference type="EC" id="2.7.11.1"/>
    </reaction>
</comment>
<dbReference type="GeneID" id="30145357"/>
<dbReference type="InterPro" id="IPR017441">
    <property type="entry name" value="Protein_kinase_ATP_BS"/>
</dbReference>
<dbReference type="EMBL" id="KV454426">
    <property type="protein sequence ID" value="ODQ82626.1"/>
    <property type="molecule type" value="Genomic_DNA"/>
</dbReference>
<proteinExistence type="predicted"/>
<evidence type="ECO:0000256" key="4">
    <source>
        <dbReference type="ARBA" id="ARBA00022741"/>
    </source>
</evidence>
<dbReference type="PROSITE" id="PS50011">
    <property type="entry name" value="PROTEIN_KINASE_DOM"/>
    <property type="match status" value="1"/>
</dbReference>
<evidence type="ECO:0000256" key="6">
    <source>
        <dbReference type="ARBA" id="ARBA00022840"/>
    </source>
</evidence>
<evidence type="ECO:0000313" key="13">
    <source>
        <dbReference type="Proteomes" id="UP000094336"/>
    </source>
</evidence>
<evidence type="ECO:0000256" key="3">
    <source>
        <dbReference type="ARBA" id="ARBA00022679"/>
    </source>
</evidence>
<dbReference type="SMART" id="SM00220">
    <property type="entry name" value="S_TKc"/>
    <property type="match status" value="1"/>
</dbReference>
<dbReference type="Proteomes" id="UP000094336">
    <property type="component" value="Unassembled WGS sequence"/>
</dbReference>
<dbReference type="AlphaFoldDB" id="A0A1E3QYD8"/>
<organism evidence="12 13">
    <name type="scientific">Babjeviella inositovora NRRL Y-12698</name>
    <dbReference type="NCBI Taxonomy" id="984486"/>
    <lineage>
        <taxon>Eukaryota</taxon>
        <taxon>Fungi</taxon>
        <taxon>Dikarya</taxon>
        <taxon>Ascomycota</taxon>
        <taxon>Saccharomycotina</taxon>
        <taxon>Pichiomycetes</taxon>
        <taxon>Serinales incertae sedis</taxon>
        <taxon>Babjeviella</taxon>
    </lineage>
</organism>
<dbReference type="PANTHER" id="PTHR24343:SF572">
    <property type="entry name" value="FATTY ACYL-COA SYNTHETASE AND RNA PROCESSING-ASSOCIATED KINASE 1-RELATED"/>
    <property type="match status" value="1"/>
</dbReference>
<feature type="compositionally biased region" description="Polar residues" evidence="10">
    <location>
        <begin position="194"/>
        <end position="203"/>
    </location>
</feature>
<dbReference type="GO" id="GO:0004674">
    <property type="term" value="F:protein serine/threonine kinase activity"/>
    <property type="evidence" value="ECO:0007669"/>
    <property type="project" value="UniProtKB-KW"/>
</dbReference>
<feature type="compositionally biased region" description="Low complexity" evidence="10">
    <location>
        <begin position="204"/>
        <end position="213"/>
    </location>
</feature>
<evidence type="ECO:0000259" key="11">
    <source>
        <dbReference type="PROSITE" id="PS50011"/>
    </source>
</evidence>
<evidence type="ECO:0000313" key="12">
    <source>
        <dbReference type="EMBL" id="ODQ82626.1"/>
    </source>
</evidence>
<keyword evidence="13" id="KW-1185">Reference proteome</keyword>
<feature type="binding site" evidence="9">
    <location>
        <position position="465"/>
    </location>
    <ligand>
        <name>ATP</name>
        <dbReference type="ChEBI" id="CHEBI:30616"/>
    </ligand>
</feature>
<evidence type="ECO:0000256" key="2">
    <source>
        <dbReference type="ARBA" id="ARBA00022527"/>
    </source>
</evidence>
<name>A0A1E3QYD8_9ASCO</name>
<dbReference type="OrthoDB" id="4062651at2759"/>
<dbReference type="GO" id="GO:0030447">
    <property type="term" value="P:filamentous growth"/>
    <property type="evidence" value="ECO:0007669"/>
    <property type="project" value="UniProtKB-ARBA"/>
</dbReference>